<evidence type="ECO:0000256" key="1">
    <source>
        <dbReference type="SAM" id="MobiDB-lite"/>
    </source>
</evidence>
<feature type="region of interest" description="Disordered" evidence="1">
    <location>
        <begin position="1"/>
        <end position="111"/>
    </location>
</feature>
<evidence type="ECO:0000313" key="3">
    <source>
        <dbReference type="Proteomes" id="UP001454036"/>
    </source>
</evidence>
<reference evidence="2 3" key="1">
    <citation type="submission" date="2024-01" db="EMBL/GenBank/DDBJ databases">
        <title>The complete chloroplast genome sequence of Lithospermum erythrorhizon: insights into the phylogenetic relationship among Boraginaceae species and the maternal lineages of purple gromwells.</title>
        <authorList>
            <person name="Okada T."/>
            <person name="Watanabe K."/>
        </authorList>
    </citation>
    <scope>NUCLEOTIDE SEQUENCE [LARGE SCALE GENOMIC DNA]</scope>
</reference>
<name>A0AAV3RGJ8_LITER</name>
<feature type="compositionally biased region" description="Low complexity" evidence="1">
    <location>
        <begin position="32"/>
        <end position="43"/>
    </location>
</feature>
<evidence type="ECO:0000313" key="2">
    <source>
        <dbReference type="EMBL" id="GAA0175544.1"/>
    </source>
</evidence>
<proteinExistence type="predicted"/>
<protein>
    <submittedName>
        <fullName evidence="2">Uncharacterized protein</fullName>
    </submittedName>
</protein>
<keyword evidence="3" id="KW-1185">Reference proteome</keyword>
<dbReference type="AlphaFoldDB" id="A0AAV3RGJ8"/>
<feature type="compositionally biased region" description="Polar residues" evidence="1">
    <location>
        <begin position="50"/>
        <end position="61"/>
    </location>
</feature>
<sequence>MHPLIIQEYSSHTQSNTFTEHTPAQPLPISPNQPTQQLQQPNYPTHPPLNLTNSNSQTILATTCPPTINPITPTNPYNHPESTLPTDSGHTIANQPSNQPITRSQLVEFAS</sequence>
<feature type="compositionally biased region" description="Low complexity" evidence="1">
    <location>
        <begin position="62"/>
        <end position="76"/>
    </location>
</feature>
<dbReference type="Proteomes" id="UP001454036">
    <property type="component" value="Unassembled WGS sequence"/>
</dbReference>
<gene>
    <name evidence="2" type="ORF">LIER_41934</name>
</gene>
<feature type="compositionally biased region" description="Polar residues" evidence="1">
    <location>
        <begin position="8"/>
        <end position="22"/>
    </location>
</feature>
<comment type="caution">
    <text evidence="2">The sequence shown here is derived from an EMBL/GenBank/DDBJ whole genome shotgun (WGS) entry which is preliminary data.</text>
</comment>
<accession>A0AAV3RGJ8</accession>
<organism evidence="2 3">
    <name type="scientific">Lithospermum erythrorhizon</name>
    <name type="common">Purple gromwell</name>
    <name type="synonym">Lithospermum officinale var. erythrorhizon</name>
    <dbReference type="NCBI Taxonomy" id="34254"/>
    <lineage>
        <taxon>Eukaryota</taxon>
        <taxon>Viridiplantae</taxon>
        <taxon>Streptophyta</taxon>
        <taxon>Embryophyta</taxon>
        <taxon>Tracheophyta</taxon>
        <taxon>Spermatophyta</taxon>
        <taxon>Magnoliopsida</taxon>
        <taxon>eudicotyledons</taxon>
        <taxon>Gunneridae</taxon>
        <taxon>Pentapetalae</taxon>
        <taxon>asterids</taxon>
        <taxon>lamiids</taxon>
        <taxon>Boraginales</taxon>
        <taxon>Boraginaceae</taxon>
        <taxon>Boraginoideae</taxon>
        <taxon>Lithospermeae</taxon>
        <taxon>Lithospermum</taxon>
    </lineage>
</organism>
<feature type="compositionally biased region" description="Polar residues" evidence="1">
    <location>
        <begin position="80"/>
        <end position="105"/>
    </location>
</feature>
<dbReference type="EMBL" id="BAABME010027417">
    <property type="protein sequence ID" value="GAA0175544.1"/>
    <property type="molecule type" value="Genomic_DNA"/>
</dbReference>